<evidence type="ECO:0000256" key="2">
    <source>
        <dbReference type="ARBA" id="ARBA00022723"/>
    </source>
</evidence>
<dbReference type="Pfam" id="PF01979">
    <property type="entry name" value="Amidohydro_1"/>
    <property type="match status" value="1"/>
</dbReference>
<dbReference type="SUPFAM" id="SSF51556">
    <property type="entry name" value="Metallo-dependent hydrolases"/>
    <property type="match status" value="1"/>
</dbReference>
<keyword evidence="3 5" id="KW-0378">Hydrolase</keyword>
<dbReference type="PIRSF" id="PIRSF038994">
    <property type="entry name" value="NagA"/>
    <property type="match status" value="1"/>
</dbReference>
<dbReference type="CDD" id="cd00854">
    <property type="entry name" value="NagA"/>
    <property type="match status" value="1"/>
</dbReference>
<proteinExistence type="inferred from homology"/>
<protein>
    <submittedName>
        <fullName evidence="9">N-acetylglucosamine-6-phosphate deacetylase</fullName>
    </submittedName>
</protein>
<evidence type="ECO:0000256" key="5">
    <source>
        <dbReference type="PIRNR" id="PIRNR038994"/>
    </source>
</evidence>
<dbReference type="Proteomes" id="UP000030008">
    <property type="component" value="Unassembled WGS sequence"/>
</dbReference>
<feature type="binding site" evidence="7">
    <location>
        <position position="124"/>
    </location>
    <ligand>
        <name>Zn(2+)</name>
        <dbReference type="ChEBI" id="CHEBI:29105"/>
    </ligand>
</feature>
<dbReference type="InterPro" id="IPR003764">
    <property type="entry name" value="GlcNAc_6-P_deAcase"/>
</dbReference>
<organism evidence="9 10">
    <name type="scientific">Clostridium innocuum</name>
    <dbReference type="NCBI Taxonomy" id="1522"/>
    <lineage>
        <taxon>Bacteria</taxon>
        <taxon>Bacillati</taxon>
        <taxon>Bacillota</taxon>
        <taxon>Clostridia</taxon>
        <taxon>Eubacteriales</taxon>
        <taxon>Clostridiaceae</taxon>
        <taxon>Clostridium</taxon>
    </lineage>
</organism>
<dbReference type="NCBIfam" id="TIGR00221">
    <property type="entry name" value="nagA"/>
    <property type="match status" value="1"/>
</dbReference>
<sequence>MIIQSKRIWINGRFSEAQLEIEKGIITRILEYGRKRTDKDYGNLRIVPGFIDIHTHGAYGFETNSADEEGLRRWLRGVPKEGVTSILPATVTDQEEVLLPALRNIRKVVETGYEGADILGIHLEGPYISKAYAGGQPDTHIAKPDIAQFDRLQKEAGNRIKIITMATEEDPDFALTRYCHKQGIVVSIGHSAADFRQCELALANGATSMTHVFNALTPIHHRKLGGSGAALRYQDVYGEIICDGNHVSVDTLQYFFRLKGSCRGIMITDSLALKGLPVGTCAKSGSYDVKLHADGSARIKGTQAFAGSTLRMIDGLKLLVEKAMVPFETALNSCTINPARLLREDNHLGRLMVNYDADLVVLHDDYTIAMTYIKGMEAF</sequence>
<dbReference type="GO" id="GO:0006046">
    <property type="term" value="P:N-acetylglucosamine catabolic process"/>
    <property type="evidence" value="ECO:0007669"/>
    <property type="project" value="TreeGrafter"/>
</dbReference>
<evidence type="ECO:0000256" key="3">
    <source>
        <dbReference type="ARBA" id="ARBA00022801"/>
    </source>
</evidence>
<dbReference type="RefSeq" id="WP_044904547.1">
    <property type="nucleotide sequence ID" value="NZ_JQIF01000023.1"/>
</dbReference>
<dbReference type="SUPFAM" id="SSF51338">
    <property type="entry name" value="Composite domain of metallo-dependent hydrolases"/>
    <property type="match status" value="1"/>
</dbReference>
<dbReference type="InterPro" id="IPR011059">
    <property type="entry name" value="Metal-dep_hydrolase_composite"/>
</dbReference>
<dbReference type="Gene3D" id="2.30.40.10">
    <property type="entry name" value="Urease, subunit C, domain 1"/>
    <property type="match status" value="1"/>
</dbReference>
<feature type="domain" description="Amidohydrolase-related" evidence="8">
    <location>
        <begin position="46"/>
        <end position="375"/>
    </location>
</feature>
<name>A0A099I8J2_CLOIN</name>
<feature type="binding site" evidence="7">
    <location>
        <position position="211"/>
    </location>
    <ligand>
        <name>Zn(2+)</name>
        <dbReference type="ChEBI" id="CHEBI:29105"/>
    </ligand>
</feature>
<keyword evidence="2 7" id="KW-0479">Metal-binding</keyword>
<evidence type="ECO:0000313" key="9">
    <source>
        <dbReference type="EMBL" id="KGJ54015.1"/>
    </source>
</evidence>
<dbReference type="InterPro" id="IPR006680">
    <property type="entry name" value="Amidohydro-rel"/>
</dbReference>
<dbReference type="PANTHER" id="PTHR11113:SF14">
    <property type="entry name" value="N-ACETYLGLUCOSAMINE-6-PHOSPHATE DEACETYLASE"/>
    <property type="match status" value="1"/>
</dbReference>
<comment type="similarity">
    <text evidence="1 5">Belongs to the metallo-dependent hydrolases superfamily. NagA family.</text>
</comment>
<dbReference type="GO" id="GO:0046872">
    <property type="term" value="F:metal ion binding"/>
    <property type="evidence" value="ECO:0007669"/>
    <property type="project" value="UniProtKB-KW"/>
</dbReference>
<dbReference type="AlphaFoldDB" id="A0A099I8J2"/>
<keyword evidence="4 5" id="KW-0119">Carbohydrate metabolism</keyword>
<feature type="binding site" evidence="7">
    <location>
        <position position="190"/>
    </location>
    <ligand>
        <name>Zn(2+)</name>
        <dbReference type="ChEBI" id="CHEBI:29105"/>
    </ligand>
</feature>
<accession>A0A099I8J2</accession>
<evidence type="ECO:0000256" key="6">
    <source>
        <dbReference type="PIRSR" id="PIRSR038994-1"/>
    </source>
</evidence>
<evidence type="ECO:0000256" key="7">
    <source>
        <dbReference type="PIRSR" id="PIRSR038994-3"/>
    </source>
</evidence>
<dbReference type="Gene3D" id="3.20.20.140">
    <property type="entry name" value="Metal-dependent hydrolases"/>
    <property type="match status" value="1"/>
</dbReference>
<evidence type="ECO:0000313" key="10">
    <source>
        <dbReference type="Proteomes" id="UP000030008"/>
    </source>
</evidence>
<gene>
    <name evidence="9" type="ORF">CIAN88_05560</name>
</gene>
<reference evidence="9 10" key="1">
    <citation type="submission" date="2014-08" db="EMBL/GenBank/DDBJ databases">
        <title>Clostridium innocuum, an unnegligible vancomycin-resistant pathogen causing extra-intestinal infections.</title>
        <authorList>
            <person name="Feng Y."/>
            <person name="Chiu C.-H."/>
        </authorList>
    </citation>
    <scope>NUCLEOTIDE SEQUENCE [LARGE SCALE GENOMIC DNA]</scope>
    <source>
        <strain evidence="9 10">AN88</strain>
    </source>
</reference>
<evidence type="ECO:0000259" key="8">
    <source>
        <dbReference type="Pfam" id="PF01979"/>
    </source>
</evidence>
<dbReference type="GO" id="GO:0008448">
    <property type="term" value="F:N-acetylglucosamine-6-phosphate deacetylase activity"/>
    <property type="evidence" value="ECO:0007669"/>
    <property type="project" value="InterPro"/>
</dbReference>
<evidence type="ECO:0000256" key="1">
    <source>
        <dbReference type="ARBA" id="ARBA00010716"/>
    </source>
</evidence>
<comment type="cofactor">
    <cofactor evidence="7">
        <name>a divalent metal cation</name>
        <dbReference type="ChEBI" id="CHEBI:60240"/>
    </cofactor>
    <text evidence="7">Binds 1 divalent metal cation per subunit.</text>
</comment>
<evidence type="ECO:0000256" key="4">
    <source>
        <dbReference type="ARBA" id="ARBA00023277"/>
    </source>
</evidence>
<dbReference type="EMBL" id="JQIF01000023">
    <property type="protein sequence ID" value="KGJ54015.1"/>
    <property type="molecule type" value="Genomic_DNA"/>
</dbReference>
<feature type="active site" description="Proton donor/acceptor" evidence="6">
    <location>
        <position position="269"/>
    </location>
</feature>
<comment type="caution">
    <text evidence="9">The sequence shown here is derived from an EMBL/GenBank/DDBJ whole genome shotgun (WGS) entry which is preliminary data.</text>
</comment>
<dbReference type="InterPro" id="IPR032466">
    <property type="entry name" value="Metal_Hydrolase"/>
</dbReference>
<dbReference type="PANTHER" id="PTHR11113">
    <property type="entry name" value="N-ACETYLGLUCOSAMINE-6-PHOSPHATE DEACETYLASE"/>
    <property type="match status" value="1"/>
</dbReference>